<dbReference type="Proteomes" id="UP000859547">
    <property type="component" value="Unassembled WGS sequence"/>
</dbReference>
<sequence length="84" mass="9952">MRSYLDIIIYVKDGKKVDYEELRLALLMASDMLFFSDQAAKRFIKKNPNLIISKLETESLESRFKARKNPIEQWWSGNIPKIKE</sequence>
<dbReference type="AlphaFoldDB" id="A0A8H9R275"/>
<comment type="caution">
    <text evidence="1">The sequence shown here is derived from an EMBL/GenBank/DDBJ whole genome shotgun (WGS) entry which is preliminary data.</text>
</comment>
<protein>
    <submittedName>
        <fullName evidence="1">Uncharacterized protein</fullName>
    </submittedName>
</protein>
<evidence type="ECO:0000313" key="1">
    <source>
        <dbReference type="EMBL" id="HAT4309083.1"/>
    </source>
</evidence>
<name>A0A8H9R275_CLOPF</name>
<proteinExistence type="predicted"/>
<accession>A0A8H9R275</accession>
<reference evidence="1" key="2">
    <citation type="submission" date="2020-07" db="EMBL/GenBank/DDBJ databases">
        <authorList>
            <consortium name="NCBI Pathogen Detection Project"/>
        </authorList>
    </citation>
    <scope>NUCLEOTIDE SEQUENCE</scope>
    <source>
        <strain evidence="1">C8</strain>
    </source>
</reference>
<gene>
    <name evidence="1" type="ORF">I9080_002927</name>
</gene>
<dbReference type="EMBL" id="DACTCB010000022">
    <property type="protein sequence ID" value="HAT4309083.1"/>
    <property type="molecule type" value="Genomic_DNA"/>
</dbReference>
<reference evidence="1" key="1">
    <citation type="journal article" date="2018" name="Genome Biol.">
        <title>SKESA: strategic k-mer extension for scrupulous assemblies.</title>
        <authorList>
            <person name="Souvorov A."/>
            <person name="Agarwala R."/>
            <person name="Lipman D.J."/>
        </authorList>
    </citation>
    <scope>NUCLEOTIDE SEQUENCE</scope>
    <source>
        <strain evidence="1">C8</strain>
    </source>
</reference>
<organism evidence="1">
    <name type="scientific">Clostridium perfringens</name>
    <dbReference type="NCBI Taxonomy" id="1502"/>
    <lineage>
        <taxon>Bacteria</taxon>
        <taxon>Bacillati</taxon>
        <taxon>Bacillota</taxon>
        <taxon>Clostridia</taxon>
        <taxon>Eubacteriales</taxon>
        <taxon>Clostridiaceae</taxon>
        <taxon>Clostridium</taxon>
    </lineage>
</organism>